<keyword evidence="3" id="KW-1185">Reference proteome</keyword>
<comment type="caution">
    <text evidence="2">The sequence shown here is derived from an EMBL/GenBank/DDBJ whole genome shotgun (WGS) entry which is preliminary data.</text>
</comment>
<reference evidence="2 3" key="1">
    <citation type="journal article" date="2017" name="BMC Genomics">
        <title>Whole-genome assembly of Babesia ovata and comparative genomics between closely related pathogens.</title>
        <authorList>
            <person name="Yamagishi J."/>
            <person name="Asada M."/>
            <person name="Hakimi H."/>
            <person name="Tanaka T.Q."/>
            <person name="Sugimoto C."/>
            <person name="Kawazu S."/>
        </authorList>
    </citation>
    <scope>NUCLEOTIDE SEQUENCE [LARGE SCALE GENOMIC DNA]</scope>
    <source>
        <strain evidence="2 3">Miyake</strain>
    </source>
</reference>
<dbReference type="AlphaFoldDB" id="A0A2H6KGK5"/>
<protein>
    <submittedName>
        <fullName evidence="2">ADP-ribose pyrophosphatase, putative</fullName>
    </submittedName>
</protein>
<dbReference type="EMBL" id="BDSA01000004">
    <property type="protein sequence ID" value="GBE62099.1"/>
    <property type="molecule type" value="Genomic_DNA"/>
</dbReference>
<organism evidence="2 3">
    <name type="scientific">Babesia ovata</name>
    <dbReference type="NCBI Taxonomy" id="189622"/>
    <lineage>
        <taxon>Eukaryota</taxon>
        <taxon>Sar</taxon>
        <taxon>Alveolata</taxon>
        <taxon>Apicomplexa</taxon>
        <taxon>Aconoidasida</taxon>
        <taxon>Piroplasmida</taxon>
        <taxon>Babesiidae</taxon>
        <taxon>Babesia</taxon>
    </lineage>
</organism>
<evidence type="ECO:0000256" key="1">
    <source>
        <dbReference type="SAM" id="MobiDB-lite"/>
    </source>
</evidence>
<proteinExistence type="predicted"/>
<dbReference type="Proteomes" id="UP000236319">
    <property type="component" value="Unassembled WGS sequence"/>
</dbReference>
<dbReference type="RefSeq" id="XP_028868342.1">
    <property type="nucleotide sequence ID" value="XM_029012509.1"/>
</dbReference>
<dbReference type="OrthoDB" id="10657562at2759"/>
<evidence type="ECO:0000313" key="2">
    <source>
        <dbReference type="EMBL" id="GBE62099.1"/>
    </source>
</evidence>
<sequence length="252" mass="26944">MHSPFSSRYAESGVRRECVRLSDGGSHEPPLSPLSLARDRERADTDAALAAGGGVQQGALEVGDLGDDDAVLMLERQRERLVSMAVGEHHQIRAADVAMAEPVCNFPTLAGADTHHRLPTGFPGDHAAQLLSKLRVADVCLEGHVMYVARGHAGQVMQRTQVHALGRANEHLDRHLGHGHHDGILLALLHRLQVWRAGLRLAQRVGAQREVAEVARRSGKQANLAADVLHGEMCGTRCAAQATAGDGGVLPC</sequence>
<dbReference type="GeneID" id="39875869"/>
<dbReference type="VEuPathDB" id="PiroplasmaDB:BOVATA_035920"/>
<evidence type="ECO:0000313" key="3">
    <source>
        <dbReference type="Proteomes" id="UP000236319"/>
    </source>
</evidence>
<feature type="region of interest" description="Disordered" evidence="1">
    <location>
        <begin position="20"/>
        <end position="43"/>
    </location>
</feature>
<accession>A0A2H6KGK5</accession>
<name>A0A2H6KGK5_9APIC</name>
<gene>
    <name evidence="2" type="ORF">BOVATA_035920</name>
</gene>